<dbReference type="PANTHER" id="PTHR27006">
    <property type="entry name" value="PROMASTIGOTE SURFACE ANTIGEN PROTEIN PSA"/>
    <property type="match status" value="1"/>
</dbReference>
<evidence type="ECO:0000313" key="2">
    <source>
        <dbReference type="EMBL" id="MQM10558.1"/>
    </source>
</evidence>
<gene>
    <name evidence="2" type="ORF">Taro_043450</name>
</gene>
<proteinExistence type="predicted"/>
<evidence type="ECO:0000256" key="1">
    <source>
        <dbReference type="SAM" id="MobiDB-lite"/>
    </source>
</evidence>
<name>A0A843WVU1_COLES</name>
<protein>
    <submittedName>
        <fullName evidence="2">Uncharacterized protein</fullName>
    </submittedName>
</protein>
<comment type="caution">
    <text evidence="2">The sequence shown here is derived from an EMBL/GenBank/DDBJ whole genome shotgun (WGS) entry which is preliminary data.</text>
</comment>
<sequence>RSSGGEGRRISSEDERRRAASHFQRVAEEERQRRRGAAHLQRFAEEKRRRGYSLYFVLRGKNHPNMDKISGIFSCKDEAFVIHLYWGIGLDVVVSDVCNRWKLCIDKVEFRCVVPDFTSSKMRITNGEDIDRMVDMHINLGAKPNFPGLRWQSPQPKTALLFLNIYPMAPGSVVAAADCYCFRLLGPPAHLWPSGRKRFEVDYRVLEVLKEWPSESQMYNVLVLEIVMGKRSRAFSDSTSSIAILTLWYAVGLTKNYLFQMPILQVWDHWTNGTVQDIVDPSLGGQYLGDKVRRCIHIGLLCVQEAPEDRPTMTSVVLMLSSYSVSLQAPSRAAYVAGHSQPAGRLVGA</sequence>
<keyword evidence="3" id="KW-1185">Reference proteome</keyword>
<feature type="non-terminal residue" evidence="2">
    <location>
        <position position="1"/>
    </location>
</feature>
<reference evidence="2" key="1">
    <citation type="submission" date="2017-07" db="EMBL/GenBank/DDBJ databases">
        <title>Taro Niue Genome Assembly and Annotation.</title>
        <authorList>
            <person name="Atibalentja N."/>
            <person name="Keating K."/>
            <person name="Fields C.J."/>
        </authorList>
    </citation>
    <scope>NUCLEOTIDE SEQUENCE</scope>
    <source>
        <strain evidence="2">Niue_2</strain>
        <tissue evidence="2">Leaf</tissue>
    </source>
</reference>
<evidence type="ECO:0000313" key="3">
    <source>
        <dbReference type="Proteomes" id="UP000652761"/>
    </source>
</evidence>
<dbReference type="OrthoDB" id="125347at2759"/>
<dbReference type="AlphaFoldDB" id="A0A843WVU1"/>
<organism evidence="2 3">
    <name type="scientific">Colocasia esculenta</name>
    <name type="common">Wild taro</name>
    <name type="synonym">Arum esculentum</name>
    <dbReference type="NCBI Taxonomy" id="4460"/>
    <lineage>
        <taxon>Eukaryota</taxon>
        <taxon>Viridiplantae</taxon>
        <taxon>Streptophyta</taxon>
        <taxon>Embryophyta</taxon>
        <taxon>Tracheophyta</taxon>
        <taxon>Spermatophyta</taxon>
        <taxon>Magnoliopsida</taxon>
        <taxon>Liliopsida</taxon>
        <taxon>Araceae</taxon>
        <taxon>Aroideae</taxon>
        <taxon>Colocasieae</taxon>
        <taxon>Colocasia</taxon>
    </lineage>
</organism>
<feature type="compositionally biased region" description="Basic and acidic residues" evidence="1">
    <location>
        <begin position="1"/>
        <end position="18"/>
    </location>
</feature>
<dbReference type="SUPFAM" id="SSF56112">
    <property type="entry name" value="Protein kinase-like (PK-like)"/>
    <property type="match status" value="1"/>
</dbReference>
<dbReference type="EMBL" id="NMUH01004705">
    <property type="protein sequence ID" value="MQM10558.1"/>
    <property type="molecule type" value="Genomic_DNA"/>
</dbReference>
<dbReference type="Proteomes" id="UP000652761">
    <property type="component" value="Unassembled WGS sequence"/>
</dbReference>
<dbReference type="PANTHER" id="PTHR27006:SF606">
    <property type="entry name" value="INTERLEUKIN-1 RECEPTOR-ASSOCIATED KINASE 4"/>
    <property type="match status" value="1"/>
</dbReference>
<accession>A0A843WVU1</accession>
<feature type="region of interest" description="Disordered" evidence="1">
    <location>
        <begin position="1"/>
        <end position="32"/>
    </location>
</feature>
<dbReference type="InterPro" id="IPR011009">
    <property type="entry name" value="Kinase-like_dom_sf"/>
</dbReference>
<dbReference type="Gene3D" id="1.10.510.10">
    <property type="entry name" value="Transferase(Phosphotransferase) domain 1"/>
    <property type="match status" value="1"/>
</dbReference>